<dbReference type="EMBL" id="JPKZ01002568">
    <property type="protein sequence ID" value="KHN76074.1"/>
    <property type="molecule type" value="Genomic_DNA"/>
</dbReference>
<proteinExistence type="predicted"/>
<evidence type="ECO:0000256" key="1">
    <source>
        <dbReference type="SAM" id="MobiDB-lite"/>
    </source>
</evidence>
<comment type="caution">
    <text evidence="2">The sequence shown here is derived from an EMBL/GenBank/DDBJ whole genome shotgun (WGS) entry which is preliminary data.</text>
</comment>
<accession>A0A0B2V3L6</accession>
<reference evidence="2 3" key="1">
    <citation type="submission" date="2014-11" db="EMBL/GenBank/DDBJ databases">
        <title>Genetic blueprint of the zoonotic pathogen Toxocara canis.</title>
        <authorList>
            <person name="Zhu X.-Q."/>
            <person name="Korhonen P.K."/>
            <person name="Cai H."/>
            <person name="Young N.D."/>
            <person name="Nejsum P."/>
            <person name="von Samson-Himmelstjerna G."/>
            <person name="Boag P.R."/>
            <person name="Tan P."/>
            <person name="Li Q."/>
            <person name="Min J."/>
            <person name="Yang Y."/>
            <person name="Wang X."/>
            <person name="Fang X."/>
            <person name="Hall R.S."/>
            <person name="Hofmann A."/>
            <person name="Sternberg P.W."/>
            <person name="Jex A.R."/>
            <person name="Gasser R.B."/>
        </authorList>
    </citation>
    <scope>NUCLEOTIDE SEQUENCE [LARGE SCALE GENOMIC DNA]</scope>
    <source>
        <strain evidence="2">PN_DK_2014</strain>
    </source>
</reference>
<feature type="region of interest" description="Disordered" evidence="1">
    <location>
        <begin position="134"/>
        <end position="190"/>
    </location>
</feature>
<keyword evidence="3" id="KW-1185">Reference proteome</keyword>
<evidence type="ECO:0000313" key="2">
    <source>
        <dbReference type="EMBL" id="KHN76074.1"/>
    </source>
</evidence>
<protein>
    <submittedName>
        <fullName evidence="2">Uncharacterized protein</fullName>
    </submittedName>
</protein>
<sequence>MNIDGQDKNHLSLSYSSSLQRRMTDGFFLPCIQPCPYFEQSTALKAGISAPEFGDHAYQPWITSQGGALPHLWNHSSGKPSDHKLPENSLTFQSYWNAGPWYSSAGTAFNFLFSGLLPSHNCPDCVTHSSHAATSQATTSPLEITTSRSSQQPTTKMTTSTTFSTTASTGSTKSTVATTESHRSSTSITENPTTTIVETSTTTPLSTLLHTSTPVLTTSTTLATVSESLVTPSMRSS</sequence>
<dbReference type="AlphaFoldDB" id="A0A0B2V3L6"/>
<feature type="compositionally biased region" description="Low complexity" evidence="1">
    <location>
        <begin position="149"/>
        <end position="179"/>
    </location>
</feature>
<organism evidence="2 3">
    <name type="scientific">Toxocara canis</name>
    <name type="common">Canine roundworm</name>
    <dbReference type="NCBI Taxonomy" id="6265"/>
    <lineage>
        <taxon>Eukaryota</taxon>
        <taxon>Metazoa</taxon>
        <taxon>Ecdysozoa</taxon>
        <taxon>Nematoda</taxon>
        <taxon>Chromadorea</taxon>
        <taxon>Rhabditida</taxon>
        <taxon>Spirurina</taxon>
        <taxon>Ascaridomorpha</taxon>
        <taxon>Ascaridoidea</taxon>
        <taxon>Toxocaridae</taxon>
        <taxon>Toxocara</taxon>
    </lineage>
</organism>
<evidence type="ECO:0000313" key="3">
    <source>
        <dbReference type="Proteomes" id="UP000031036"/>
    </source>
</evidence>
<name>A0A0B2V3L6_TOXCA</name>
<dbReference type="Proteomes" id="UP000031036">
    <property type="component" value="Unassembled WGS sequence"/>
</dbReference>
<gene>
    <name evidence="2" type="ORF">Tcan_14105</name>
</gene>